<dbReference type="Gene3D" id="2.60.40.150">
    <property type="entry name" value="C2 domain"/>
    <property type="match status" value="1"/>
</dbReference>
<reference evidence="3 4" key="2">
    <citation type="submission" date="2023-11" db="UniProtKB">
        <authorList>
            <consortium name="WormBaseParasite"/>
        </authorList>
    </citation>
    <scope>IDENTIFICATION</scope>
</reference>
<evidence type="ECO:0008006" key="5">
    <source>
        <dbReference type="Google" id="ProtNLM"/>
    </source>
</evidence>
<proteinExistence type="predicted"/>
<evidence type="ECO:0000313" key="3">
    <source>
        <dbReference type="WBParaSite" id="TREG1_132160.1"/>
    </source>
</evidence>
<evidence type="ECO:0000313" key="2">
    <source>
        <dbReference type="Proteomes" id="UP000050795"/>
    </source>
</evidence>
<reference evidence="2" key="1">
    <citation type="submission" date="2022-06" db="EMBL/GenBank/DDBJ databases">
        <authorList>
            <person name="Berger JAMES D."/>
            <person name="Berger JAMES D."/>
        </authorList>
    </citation>
    <scope>NUCLEOTIDE SEQUENCE [LARGE SCALE GENOMIC DNA]</scope>
</reference>
<dbReference type="InterPro" id="IPR035892">
    <property type="entry name" value="C2_domain_sf"/>
</dbReference>
<keyword evidence="2" id="KW-1185">Reference proteome</keyword>
<feature type="region of interest" description="Disordered" evidence="1">
    <location>
        <begin position="353"/>
        <end position="388"/>
    </location>
</feature>
<feature type="compositionally biased region" description="Basic residues" evidence="1">
    <location>
        <begin position="159"/>
        <end position="170"/>
    </location>
</feature>
<dbReference type="WBParaSite" id="TREG1_132160.5">
    <property type="protein sequence ID" value="TREG1_132160.5"/>
    <property type="gene ID" value="TREG1_132160"/>
</dbReference>
<name>A0AA85J7S9_TRIRE</name>
<dbReference type="WBParaSite" id="TREG1_132160.1">
    <property type="protein sequence ID" value="TREG1_132160.1"/>
    <property type="gene ID" value="TREG1_132160"/>
</dbReference>
<accession>A0AA85J7S9</accession>
<dbReference type="Proteomes" id="UP000050795">
    <property type="component" value="Unassembled WGS sequence"/>
</dbReference>
<protein>
    <recommendedName>
        <fullName evidence="5">C2 domain-containing protein</fullName>
    </recommendedName>
</protein>
<dbReference type="WBParaSite" id="TREG1_132160.6">
    <property type="protein sequence ID" value="TREG1_132160.6"/>
    <property type="gene ID" value="TREG1_132160"/>
</dbReference>
<dbReference type="WBParaSite" id="TREG1_132160.7">
    <property type="protein sequence ID" value="TREG1_132160.7"/>
    <property type="gene ID" value="TREG1_132160"/>
</dbReference>
<evidence type="ECO:0000313" key="4">
    <source>
        <dbReference type="WBParaSite" id="TREG1_132160.5"/>
    </source>
</evidence>
<evidence type="ECO:0000256" key="1">
    <source>
        <dbReference type="SAM" id="MobiDB-lite"/>
    </source>
</evidence>
<feature type="region of interest" description="Disordered" evidence="1">
    <location>
        <begin position="158"/>
        <end position="177"/>
    </location>
</feature>
<dbReference type="WBParaSite" id="TREG1_132160.9">
    <property type="protein sequence ID" value="TREG1_132160.9"/>
    <property type="gene ID" value="TREG1_132160"/>
</dbReference>
<dbReference type="SUPFAM" id="SSF49562">
    <property type="entry name" value="C2 domain (Calcium/lipid-binding domain, CaLB)"/>
    <property type="match status" value="1"/>
</dbReference>
<sequence>MNIPKRISIIVKRGENLEYTSSLKKASKNRRWRVIFLGGEDKLASEYVDAEDGCPKWDCEVTLDLISPSDPVCLRVVDGDNHHIGQVNIPLNQIPQTGNPNFDLSRLSYSELEPTRKNSHPHGRLVYWIWAIDYWPPGTQVNTIQHSKSLRGSLNHIGAKIRSKSRHKSKSNLNNGYAASEFSGSTLQVPGMSYNPFENDGTTSEFGGPTGLPPMYQSNANSPYAQSELGGSLASSTKSSGKHRGLLRKVKSKISHSTLNLAEAVAKKAAGKDPYFQNLDGGSKSNLRGSQLSIGGTSYRDTLYTPANIPKISSNISTVSSKGIEYPAATTHKRYKAIGATSQLDLYTQPMQEQSQSLYNQDDSSKSKASVNSFLDDQGGTTPIQQRTDGVGEVSSAAFESPASVHLSTWGAQPNDRPSKPIEDMTKRETVEYVNHLLKTLQSSRTEITRLQMENGRLTSHANETETELNDVRMTLATLRNRLLADNLTEYLELPSENNGYMGVNSNKNGGLNGIGGVGGGGFTTNLSGYDNSQIDNTPEPQSSFLSKISSLGINARITSFIPPSSNLPTNGNGASAAGGGSWW</sequence>
<feature type="region of interest" description="Disordered" evidence="1">
    <location>
        <begin position="199"/>
        <end position="244"/>
    </location>
</feature>
<organism evidence="2 3">
    <name type="scientific">Trichobilharzia regenti</name>
    <name type="common">Nasal bird schistosome</name>
    <dbReference type="NCBI Taxonomy" id="157069"/>
    <lineage>
        <taxon>Eukaryota</taxon>
        <taxon>Metazoa</taxon>
        <taxon>Spiralia</taxon>
        <taxon>Lophotrochozoa</taxon>
        <taxon>Platyhelminthes</taxon>
        <taxon>Trematoda</taxon>
        <taxon>Digenea</taxon>
        <taxon>Strigeidida</taxon>
        <taxon>Schistosomatoidea</taxon>
        <taxon>Schistosomatidae</taxon>
        <taxon>Trichobilharzia</taxon>
    </lineage>
</organism>
<dbReference type="WBParaSite" id="TREG1_132160.8">
    <property type="protein sequence ID" value="TREG1_132160.8"/>
    <property type="gene ID" value="TREG1_132160"/>
</dbReference>
<dbReference type="CDD" id="cd00030">
    <property type="entry name" value="C2"/>
    <property type="match status" value="1"/>
</dbReference>
<feature type="compositionally biased region" description="Polar residues" evidence="1">
    <location>
        <begin position="216"/>
        <end position="225"/>
    </location>
</feature>
<dbReference type="AlphaFoldDB" id="A0AA85J7S9"/>